<organism evidence="2 3">
    <name type="scientific">Portunus trituberculatus</name>
    <name type="common">Swimming crab</name>
    <name type="synonym">Neptunus trituberculatus</name>
    <dbReference type="NCBI Taxonomy" id="210409"/>
    <lineage>
        <taxon>Eukaryota</taxon>
        <taxon>Metazoa</taxon>
        <taxon>Ecdysozoa</taxon>
        <taxon>Arthropoda</taxon>
        <taxon>Crustacea</taxon>
        <taxon>Multicrustacea</taxon>
        <taxon>Malacostraca</taxon>
        <taxon>Eumalacostraca</taxon>
        <taxon>Eucarida</taxon>
        <taxon>Decapoda</taxon>
        <taxon>Pleocyemata</taxon>
        <taxon>Brachyura</taxon>
        <taxon>Eubrachyura</taxon>
        <taxon>Portunoidea</taxon>
        <taxon>Portunidae</taxon>
        <taxon>Portuninae</taxon>
        <taxon>Portunus</taxon>
    </lineage>
</organism>
<evidence type="ECO:0000256" key="1">
    <source>
        <dbReference type="SAM" id="SignalP"/>
    </source>
</evidence>
<dbReference type="AlphaFoldDB" id="A0A5B7CWK8"/>
<gene>
    <name evidence="2" type="ORF">E2C01_006326</name>
</gene>
<proteinExistence type="predicted"/>
<protein>
    <submittedName>
        <fullName evidence="2">Uncharacterized protein</fullName>
    </submittedName>
</protein>
<feature type="signal peptide" evidence="1">
    <location>
        <begin position="1"/>
        <end position="29"/>
    </location>
</feature>
<keyword evidence="3" id="KW-1185">Reference proteome</keyword>
<accession>A0A5B7CWK8</accession>
<evidence type="ECO:0000313" key="3">
    <source>
        <dbReference type="Proteomes" id="UP000324222"/>
    </source>
</evidence>
<dbReference type="EMBL" id="VSRR010000291">
    <property type="protein sequence ID" value="MPC13588.1"/>
    <property type="molecule type" value="Genomic_DNA"/>
</dbReference>
<feature type="chain" id="PRO_5022680324" evidence="1">
    <location>
        <begin position="30"/>
        <end position="85"/>
    </location>
</feature>
<reference evidence="2 3" key="1">
    <citation type="submission" date="2019-05" db="EMBL/GenBank/DDBJ databases">
        <title>Another draft genome of Portunus trituberculatus and its Hox gene families provides insights of decapod evolution.</title>
        <authorList>
            <person name="Jeong J.-H."/>
            <person name="Song I."/>
            <person name="Kim S."/>
            <person name="Choi T."/>
            <person name="Kim D."/>
            <person name="Ryu S."/>
            <person name="Kim W."/>
        </authorList>
    </citation>
    <scope>NUCLEOTIDE SEQUENCE [LARGE SCALE GENOMIC DNA]</scope>
    <source>
        <tissue evidence="2">Muscle</tissue>
    </source>
</reference>
<comment type="caution">
    <text evidence="2">The sequence shown here is derived from an EMBL/GenBank/DDBJ whole genome shotgun (WGS) entry which is preliminary data.</text>
</comment>
<keyword evidence="1" id="KW-0732">Signal</keyword>
<sequence>MTSLNCGLTLTMLMLTVLVLIVLSGEAKAFPPSDMKSELFKRIRDLINSPTGDGEELDIAVPEEADGTIREMVSEFVGRFLNREK</sequence>
<name>A0A5B7CWK8_PORTR</name>
<evidence type="ECO:0000313" key="2">
    <source>
        <dbReference type="EMBL" id="MPC13588.1"/>
    </source>
</evidence>
<dbReference type="Proteomes" id="UP000324222">
    <property type="component" value="Unassembled WGS sequence"/>
</dbReference>